<organism evidence="6 7">
    <name type="scientific">Sphingomicrobium sediminis</name>
    <dbReference type="NCBI Taxonomy" id="2950949"/>
    <lineage>
        <taxon>Bacteria</taxon>
        <taxon>Pseudomonadati</taxon>
        <taxon>Pseudomonadota</taxon>
        <taxon>Alphaproteobacteria</taxon>
        <taxon>Sphingomonadales</taxon>
        <taxon>Sphingomonadaceae</taxon>
        <taxon>Sphingomicrobium</taxon>
    </lineage>
</organism>
<keyword evidence="7" id="KW-1185">Reference proteome</keyword>
<protein>
    <submittedName>
        <fullName evidence="6">ABC transporter substrate-binding protein</fullName>
    </submittedName>
</protein>
<name>A0A9X2J1K4_9SPHN</name>
<dbReference type="PANTHER" id="PTHR30290:SF10">
    <property type="entry name" value="PERIPLASMIC OLIGOPEPTIDE-BINDING PROTEIN-RELATED"/>
    <property type="match status" value="1"/>
</dbReference>
<evidence type="ECO:0000313" key="7">
    <source>
        <dbReference type="Proteomes" id="UP001155128"/>
    </source>
</evidence>
<comment type="subcellular location">
    <subcellularLocation>
        <location evidence="1">Periplasm</location>
    </subcellularLocation>
</comment>
<keyword evidence="4" id="KW-0732">Signal</keyword>
<dbReference type="SUPFAM" id="SSF53850">
    <property type="entry name" value="Periplasmic binding protein-like II"/>
    <property type="match status" value="1"/>
</dbReference>
<keyword evidence="3" id="KW-0813">Transport</keyword>
<dbReference type="PANTHER" id="PTHR30290">
    <property type="entry name" value="PERIPLASMIC BINDING COMPONENT OF ABC TRANSPORTER"/>
    <property type="match status" value="1"/>
</dbReference>
<dbReference type="Gene3D" id="3.10.105.10">
    <property type="entry name" value="Dipeptide-binding Protein, Domain 3"/>
    <property type="match status" value="1"/>
</dbReference>
<gene>
    <name evidence="6" type="ORF">NDO55_05965</name>
</gene>
<dbReference type="GO" id="GO:0015833">
    <property type="term" value="P:peptide transport"/>
    <property type="evidence" value="ECO:0007669"/>
    <property type="project" value="TreeGrafter"/>
</dbReference>
<dbReference type="GO" id="GO:1904680">
    <property type="term" value="F:peptide transmembrane transporter activity"/>
    <property type="evidence" value="ECO:0007669"/>
    <property type="project" value="TreeGrafter"/>
</dbReference>
<dbReference type="Proteomes" id="UP001155128">
    <property type="component" value="Unassembled WGS sequence"/>
</dbReference>
<evidence type="ECO:0000256" key="2">
    <source>
        <dbReference type="ARBA" id="ARBA00005695"/>
    </source>
</evidence>
<dbReference type="InterPro" id="IPR039424">
    <property type="entry name" value="SBP_5"/>
</dbReference>
<evidence type="ECO:0000259" key="5">
    <source>
        <dbReference type="Pfam" id="PF00496"/>
    </source>
</evidence>
<reference evidence="6" key="1">
    <citation type="submission" date="2022-06" db="EMBL/GenBank/DDBJ databases">
        <title>Sphingomicrobium sedimins sp. nov., a marine bacterium isolated from tidal flat.</title>
        <authorList>
            <person name="Kim C.-H."/>
            <person name="Yoo Y."/>
            <person name="Kim J.-J."/>
        </authorList>
    </citation>
    <scope>NUCLEOTIDE SEQUENCE</scope>
    <source>
        <strain evidence="6">GRR-S6-50</strain>
    </source>
</reference>
<evidence type="ECO:0000256" key="4">
    <source>
        <dbReference type="ARBA" id="ARBA00022729"/>
    </source>
</evidence>
<dbReference type="GO" id="GO:0030313">
    <property type="term" value="C:cell envelope"/>
    <property type="evidence" value="ECO:0007669"/>
    <property type="project" value="UniProtKB-SubCell"/>
</dbReference>
<dbReference type="Pfam" id="PF00496">
    <property type="entry name" value="SBP_bac_5"/>
    <property type="match status" value="1"/>
</dbReference>
<evidence type="ECO:0000256" key="3">
    <source>
        <dbReference type="ARBA" id="ARBA00022448"/>
    </source>
</evidence>
<feature type="domain" description="Solute-binding protein family 5" evidence="5">
    <location>
        <begin position="63"/>
        <end position="156"/>
    </location>
</feature>
<dbReference type="PROSITE" id="PS51257">
    <property type="entry name" value="PROKAR_LIPOPROTEIN"/>
    <property type="match status" value="1"/>
</dbReference>
<dbReference type="EMBL" id="JAMSHT010000001">
    <property type="protein sequence ID" value="MCM8557363.1"/>
    <property type="molecule type" value="Genomic_DNA"/>
</dbReference>
<dbReference type="Gene3D" id="3.40.190.10">
    <property type="entry name" value="Periplasmic binding protein-like II"/>
    <property type="match status" value="2"/>
</dbReference>
<comment type="caution">
    <text evidence="6">The sequence shown here is derived from an EMBL/GenBank/DDBJ whole genome shotgun (WGS) entry which is preliminary data.</text>
</comment>
<dbReference type="AlphaFoldDB" id="A0A9X2J1K4"/>
<evidence type="ECO:0000256" key="1">
    <source>
        <dbReference type="ARBA" id="ARBA00004418"/>
    </source>
</evidence>
<comment type="similarity">
    <text evidence="2">Belongs to the bacterial solute-binding protein 5 family.</text>
</comment>
<dbReference type="RefSeq" id="WP_252113367.1">
    <property type="nucleotide sequence ID" value="NZ_JAMSHT010000001.1"/>
</dbReference>
<accession>A0A9X2J1K4</accession>
<evidence type="ECO:0000313" key="6">
    <source>
        <dbReference type="EMBL" id="MCM8557363.1"/>
    </source>
</evidence>
<proteinExistence type="inferred from homology"/>
<dbReference type="InterPro" id="IPR000914">
    <property type="entry name" value="SBP_5_dom"/>
</dbReference>
<sequence length="471" mass="50350">MQPLTTRLLPLALAALLAGCGSNVERETHVVLVEGGPDDTSLEQMVAMAERQGLVRFDAGGDIVPALARSWHVSDDGRSYIFRLEDGSWPDGSDIEAEDVAAALRATLADDENDLADMLGAIRDIRAMTDRVIEIRLNSPRPHFLQLLAQPALGVTHGDMPGGPFRRLEGNEGDGVLVGRLVPRPRSDEMVEQQVRIEADTVGDAIARFLANDVDMVTGGGFSSLPLAREASGLFGGPRLDPVHGLFGLVPVGDAPLFAGPEVRRALSDLIDRAALASDLGLPVASARANILDSNVGASPEPEDTRDIDERRDIARDLLQEAGLGGSIVRIALPDGPGSALLYARLAADWGTVGLLVERGEAEDATLALIDKVAPAQTAAWYLRQFRCDLRAICNEEADTLLAEARAASSASERAALLGRAAQLMDADRLFFSLGTPVRWSLVDQDMNGFTPNRFARHFPGALRRPSAASR</sequence>